<dbReference type="SUPFAM" id="SSF52833">
    <property type="entry name" value="Thioredoxin-like"/>
    <property type="match status" value="1"/>
</dbReference>
<protein>
    <submittedName>
        <fullName evidence="3">Peroxiredoxin</fullName>
    </submittedName>
</protein>
<evidence type="ECO:0000313" key="4">
    <source>
        <dbReference type="Proteomes" id="UP000190897"/>
    </source>
</evidence>
<dbReference type="PANTHER" id="PTHR42852">
    <property type="entry name" value="THIOL:DISULFIDE INTERCHANGE PROTEIN DSBE"/>
    <property type="match status" value="1"/>
</dbReference>
<keyword evidence="1" id="KW-0732">Signal</keyword>
<name>A0A1T5GR54_9BACT</name>
<proteinExistence type="predicted"/>
<accession>A0A1T5GR54</accession>
<dbReference type="InterPro" id="IPR000866">
    <property type="entry name" value="AhpC/TSA"/>
</dbReference>
<evidence type="ECO:0000259" key="2">
    <source>
        <dbReference type="PROSITE" id="PS51352"/>
    </source>
</evidence>
<dbReference type="AlphaFoldDB" id="A0A1T5GR54"/>
<dbReference type="Gene3D" id="3.40.30.10">
    <property type="entry name" value="Glutaredoxin"/>
    <property type="match status" value="1"/>
</dbReference>
<reference evidence="4" key="1">
    <citation type="submission" date="2017-02" db="EMBL/GenBank/DDBJ databases">
        <authorList>
            <person name="Varghese N."/>
            <person name="Submissions S."/>
        </authorList>
    </citation>
    <scope>NUCLEOTIDE SEQUENCE [LARGE SCALE GENOMIC DNA]</scope>
    <source>
        <strain evidence="4">DSM 22270</strain>
    </source>
</reference>
<dbReference type="STRING" id="651661.SAMN05660293_04297"/>
<dbReference type="CDD" id="cd02966">
    <property type="entry name" value="TlpA_like_family"/>
    <property type="match status" value="1"/>
</dbReference>
<feature type="chain" id="PRO_5012414111" evidence="1">
    <location>
        <begin position="24"/>
        <end position="415"/>
    </location>
</feature>
<dbReference type="Proteomes" id="UP000190897">
    <property type="component" value="Unassembled WGS sequence"/>
</dbReference>
<dbReference type="EMBL" id="FUZA01000006">
    <property type="protein sequence ID" value="SKC10810.1"/>
    <property type="molecule type" value="Genomic_DNA"/>
</dbReference>
<dbReference type="GO" id="GO:0016491">
    <property type="term" value="F:oxidoreductase activity"/>
    <property type="evidence" value="ECO:0007669"/>
    <property type="project" value="InterPro"/>
</dbReference>
<feature type="domain" description="Thioredoxin" evidence="2">
    <location>
        <begin position="250"/>
        <end position="406"/>
    </location>
</feature>
<sequence>MRLISQIVTILILFALISCNSSAQTELKSGTWRATLSRDVNRIPFIMDVSKNPDGKTYSVVVINDTERLKMDTAFFQNDSLVIPMELFDMKIIAKAEGEKLKGTYYRYAKGKVAGSIPFEAEFGKDYKFFKPGEAKSTKTVAGKWDATFITEATGDTTQSVGTFVQNGADVKGSILTTTGDYRFLTGNVNGDSLFLSTFDGSNAKLFKAAIQSDGSLKGSMWSGVKSLRSFTAKPNPQAKLPDANSLTFLKPGFETVDFTFPDSDGKPVSLKDPRFKDKVVIIQIMGSWCPNCMDETNFVAPWYKKNKDRGVEIVGLSFERSDDPKVSNPKIKRMIERMGIDYPILLAGTNTDEATAKALPMLNKVMSYPTTIFIDKKGKVREIHTGFSGQGTGAYFDEFVTDFNGLMDKLIAEK</sequence>
<evidence type="ECO:0000256" key="1">
    <source>
        <dbReference type="SAM" id="SignalP"/>
    </source>
</evidence>
<dbReference type="OrthoDB" id="616241at2"/>
<dbReference type="GO" id="GO:0016209">
    <property type="term" value="F:antioxidant activity"/>
    <property type="evidence" value="ECO:0007669"/>
    <property type="project" value="InterPro"/>
</dbReference>
<dbReference type="Pfam" id="PF00578">
    <property type="entry name" value="AhpC-TSA"/>
    <property type="match status" value="1"/>
</dbReference>
<dbReference type="RefSeq" id="WP_082216775.1">
    <property type="nucleotide sequence ID" value="NZ_FUZA01000006.1"/>
</dbReference>
<dbReference type="InterPro" id="IPR036249">
    <property type="entry name" value="Thioredoxin-like_sf"/>
</dbReference>
<evidence type="ECO:0000313" key="3">
    <source>
        <dbReference type="EMBL" id="SKC10810.1"/>
    </source>
</evidence>
<dbReference type="PROSITE" id="PS51257">
    <property type="entry name" value="PROKAR_LIPOPROTEIN"/>
    <property type="match status" value="1"/>
</dbReference>
<dbReference type="InterPro" id="IPR013766">
    <property type="entry name" value="Thioredoxin_domain"/>
</dbReference>
<feature type="signal peptide" evidence="1">
    <location>
        <begin position="1"/>
        <end position="23"/>
    </location>
</feature>
<dbReference type="InterPro" id="IPR050553">
    <property type="entry name" value="Thioredoxin_ResA/DsbE_sf"/>
</dbReference>
<organism evidence="3 4">
    <name type="scientific">Dyadobacter psychrophilus</name>
    <dbReference type="NCBI Taxonomy" id="651661"/>
    <lineage>
        <taxon>Bacteria</taxon>
        <taxon>Pseudomonadati</taxon>
        <taxon>Bacteroidota</taxon>
        <taxon>Cytophagia</taxon>
        <taxon>Cytophagales</taxon>
        <taxon>Spirosomataceae</taxon>
        <taxon>Dyadobacter</taxon>
    </lineage>
</organism>
<dbReference type="PROSITE" id="PS51352">
    <property type="entry name" value="THIOREDOXIN_2"/>
    <property type="match status" value="1"/>
</dbReference>
<keyword evidence="4" id="KW-1185">Reference proteome</keyword>
<gene>
    <name evidence="3" type="ORF">SAMN05660293_04297</name>
</gene>
<dbReference type="PANTHER" id="PTHR42852:SF13">
    <property type="entry name" value="PROTEIN DIPZ"/>
    <property type="match status" value="1"/>
</dbReference>